<keyword evidence="5" id="KW-1185">Reference proteome</keyword>
<reference evidence="4" key="2">
    <citation type="journal article" date="2019" name="IMA Fungus">
        <title>Genome sequencing and comparison of five Tilletia species to identify candidate genes for the detection of regulated species infecting wheat.</title>
        <authorList>
            <person name="Nguyen H.D.T."/>
            <person name="Sultana T."/>
            <person name="Kesanakurti P."/>
            <person name="Hambleton S."/>
        </authorList>
    </citation>
    <scope>NUCLEOTIDE SEQUENCE</scope>
    <source>
        <strain evidence="4">DAOMC 236422</strain>
    </source>
</reference>
<proteinExistence type="predicted"/>
<evidence type="ECO:0000313" key="4">
    <source>
        <dbReference type="EMBL" id="KAE8266736.1"/>
    </source>
</evidence>
<dbReference type="InterPro" id="IPR037143">
    <property type="entry name" value="4-PPantetheinyl_Trfase_dom_sf"/>
</dbReference>
<accession>A0A8X7N6V8</accession>
<feature type="domain" description="4'-phosphopantetheinyl transferase" evidence="3">
    <location>
        <begin position="5"/>
        <end position="58"/>
    </location>
</feature>
<reference evidence="4" key="1">
    <citation type="submission" date="2016-04" db="EMBL/GenBank/DDBJ databases">
        <authorList>
            <person name="Nguyen H.D."/>
            <person name="Samba Siva P."/>
            <person name="Cullis J."/>
            <person name="Levesque C.A."/>
            <person name="Hambleton S."/>
        </authorList>
    </citation>
    <scope>NUCLEOTIDE SEQUENCE</scope>
    <source>
        <strain evidence="4">DAOMC 236422</strain>
    </source>
</reference>
<dbReference type="Pfam" id="PF01648">
    <property type="entry name" value="ACPS"/>
    <property type="match status" value="1"/>
</dbReference>
<dbReference type="Proteomes" id="UP000078113">
    <property type="component" value="Unassembled WGS sequence"/>
</dbReference>
<evidence type="ECO:0000256" key="2">
    <source>
        <dbReference type="SAM" id="MobiDB-lite"/>
    </source>
</evidence>
<dbReference type="GO" id="GO:0000287">
    <property type="term" value="F:magnesium ion binding"/>
    <property type="evidence" value="ECO:0007669"/>
    <property type="project" value="InterPro"/>
</dbReference>
<dbReference type="GO" id="GO:0008897">
    <property type="term" value="F:holo-[acyl-carrier-protein] synthase activity"/>
    <property type="evidence" value="ECO:0007669"/>
    <property type="project" value="InterPro"/>
</dbReference>
<feature type="region of interest" description="Disordered" evidence="2">
    <location>
        <begin position="41"/>
        <end position="64"/>
    </location>
</feature>
<protein>
    <recommendedName>
        <fullName evidence="3">4'-phosphopantetheinyl transferase domain-containing protein</fullName>
    </recommendedName>
</protein>
<sequence>MELLRWLGTRWAAKEAAYKAMYPHYQLRWSDIEVHKSVLQEATNKDQSSGPKPSLRFSKSFDPSPQGALQTLPTLHLSLSHDGDYVLAFVVAESQA</sequence>
<evidence type="ECO:0000313" key="5">
    <source>
        <dbReference type="Proteomes" id="UP000078113"/>
    </source>
</evidence>
<dbReference type="Gene3D" id="3.90.470.20">
    <property type="entry name" value="4'-phosphopantetheinyl transferase domain"/>
    <property type="match status" value="1"/>
</dbReference>
<keyword evidence="1" id="KW-0808">Transferase</keyword>
<dbReference type="SUPFAM" id="SSF56214">
    <property type="entry name" value="4'-phosphopantetheinyl transferase"/>
    <property type="match status" value="1"/>
</dbReference>
<gene>
    <name evidence="4" type="ORF">A4X09_0g5606</name>
</gene>
<comment type="caution">
    <text evidence="4">The sequence shown here is derived from an EMBL/GenBank/DDBJ whole genome shotgun (WGS) entry which is preliminary data.</text>
</comment>
<organism evidence="4 5">
    <name type="scientific">Tilletia walkeri</name>
    <dbReference type="NCBI Taxonomy" id="117179"/>
    <lineage>
        <taxon>Eukaryota</taxon>
        <taxon>Fungi</taxon>
        <taxon>Dikarya</taxon>
        <taxon>Basidiomycota</taxon>
        <taxon>Ustilaginomycotina</taxon>
        <taxon>Exobasidiomycetes</taxon>
        <taxon>Tilletiales</taxon>
        <taxon>Tilletiaceae</taxon>
        <taxon>Tilletia</taxon>
    </lineage>
</organism>
<evidence type="ECO:0000256" key="1">
    <source>
        <dbReference type="ARBA" id="ARBA00022679"/>
    </source>
</evidence>
<dbReference type="EMBL" id="LWDG02000299">
    <property type="protein sequence ID" value="KAE8266736.1"/>
    <property type="molecule type" value="Genomic_DNA"/>
</dbReference>
<feature type="compositionally biased region" description="Polar residues" evidence="2">
    <location>
        <begin position="41"/>
        <end position="51"/>
    </location>
</feature>
<name>A0A8X7N6V8_9BASI</name>
<dbReference type="InterPro" id="IPR008278">
    <property type="entry name" value="4-PPantetheinyl_Trfase_dom"/>
</dbReference>
<evidence type="ECO:0000259" key="3">
    <source>
        <dbReference type="Pfam" id="PF01648"/>
    </source>
</evidence>
<dbReference type="AlphaFoldDB" id="A0A8X7N6V8"/>